<keyword evidence="1" id="KW-0812">Transmembrane</keyword>
<dbReference type="AlphaFoldDB" id="A0A4Y2IWT2"/>
<accession>A0A4Y2IWT2</accession>
<gene>
    <name evidence="2" type="ORF">AVEN_271589_1</name>
</gene>
<sequence>MRNGWWQKALTIMVSIATSVCTSGGAMDLLGILGCKRFTHIWKRDDSPTPFSDLRGEQEIPLPYTYTSSQRLAVNLGTKRVNLGLIGRAFRKVKKPTTNGKHASVNKSREGDTIARISIATANIHEMQ</sequence>
<protein>
    <submittedName>
        <fullName evidence="2">Uncharacterized protein</fullName>
    </submittedName>
</protein>
<reference evidence="2 3" key="1">
    <citation type="journal article" date="2019" name="Sci. Rep.">
        <title>Orb-weaving spider Araneus ventricosus genome elucidates the spidroin gene catalogue.</title>
        <authorList>
            <person name="Kono N."/>
            <person name="Nakamura H."/>
            <person name="Ohtoshi R."/>
            <person name="Moran D.A.P."/>
            <person name="Shinohara A."/>
            <person name="Yoshida Y."/>
            <person name="Fujiwara M."/>
            <person name="Mori M."/>
            <person name="Tomita M."/>
            <person name="Arakawa K."/>
        </authorList>
    </citation>
    <scope>NUCLEOTIDE SEQUENCE [LARGE SCALE GENOMIC DNA]</scope>
</reference>
<proteinExistence type="predicted"/>
<keyword evidence="1" id="KW-1133">Transmembrane helix</keyword>
<organism evidence="2 3">
    <name type="scientific">Araneus ventricosus</name>
    <name type="common">Orbweaver spider</name>
    <name type="synonym">Epeira ventricosa</name>
    <dbReference type="NCBI Taxonomy" id="182803"/>
    <lineage>
        <taxon>Eukaryota</taxon>
        <taxon>Metazoa</taxon>
        <taxon>Ecdysozoa</taxon>
        <taxon>Arthropoda</taxon>
        <taxon>Chelicerata</taxon>
        <taxon>Arachnida</taxon>
        <taxon>Araneae</taxon>
        <taxon>Araneomorphae</taxon>
        <taxon>Entelegynae</taxon>
        <taxon>Araneoidea</taxon>
        <taxon>Araneidae</taxon>
        <taxon>Araneus</taxon>
    </lineage>
</organism>
<dbReference type="Proteomes" id="UP000499080">
    <property type="component" value="Unassembled WGS sequence"/>
</dbReference>
<keyword evidence="1" id="KW-0472">Membrane</keyword>
<keyword evidence="3" id="KW-1185">Reference proteome</keyword>
<evidence type="ECO:0000256" key="1">
    <source>
        <dbReference type="SAM" id="Phobius"/>
    </source>
</evidence>
<feature type="transmembrane region" description="Helical" evidence="1">
    <location>
        <begin position="12"/>
        <end position="35"/>
    </location>
</feature>
<name>A0A4Y2IWT2_ARAVE</name>
<comment type="caution">
    <text evidence="2">The sequence shown here is derived from an EMBL/GenBank/DDBJ whole genome shotgun (WGS) entry which is preliminary data.</text>
</comment>
<evidence type="ECO:0000313" key="2">
    <source>
        <dbReference type="EMBL" id="GBM82368.1"/>
    </source>
</evidence>
<dbReference type="EMBL" id="BGPR01003007">
    <property type="protein sequence ID" value="GBM82368.1"/>
    <property type="molecule type" value="Genomic_DNA"/>
</dbReference>
<evidence type="ECO:0000313" key="3">
    <source>
        <dbReference type="Proteomes" id="UP000499080"/>
    </source>
</evidence>